<keyword evidence="4 6" id="KW-1133">Transmembrane helix</keyword>
<dbReference type="InterPro" id="IPR020846">
    <property type="entry name" value="MFS_dom"/>
</dbReference>
<keyword evidence="2" id="KW-1003">Cell membrane</keyword>
<dbReference type="PANTHER" id="PTHR43124:SF3">
    <property type="entry name" value="CHLORAMPHENICOL EFFLUX PUMP RV0191"/>
    <property type="match status" value="1"/>
</dbReference>
<sequence>MSEQAVGKAAPGVSSGAAASTVLPLLSLAAFATGCGMRMLDPLLPTLAADLRVTVAEAAIVISAFSLPYGLCQMVLGPLGDRFGKLRVLVLGLLLYSLAMAACSLAGNLGHLVALRAATGALAGAIVPLAMAWIGDNVPYADRQATLGRFLTGMVMAQLLAGPLSGVVGQALGWRAVFLLVGAQAMLTGFGIMAVLGRRLWRPDKPASAGSGFSRYLSLLHRPAGRRLLTAAFIDGLLLFGGAFPFIGSYLIQVFHLEAWQAGLVVAGFGLGSLVYTRMARLLVSRLGEARVSLVGGLVLAAGLGGLALAPNWWVVAGLQALLGLAFFMFHGTLQARSTEALPEARATAVSAFAMALFLGQALGSICFGAVMARAGYPGAFMIAGVAMAALALWTRATLLAR</sequence>
<protein>
    <submittedName>
        <fullName evidence="8">MFS transporter</fullName>
    </submittedName>
</protein>
<accession>A0ABR7RBN1</accession>
<evidence type="ECO:0000256" key="4">
    <source>
        <dbReference type="ARBA" id="ARBA00022989"/>
    </source>
</evidence>
<comment type="caution">
    <text evidence="8">The sequence shown here is derived from an EMBL/GenBank/DDBJ whole genome shotgun (WGS) entry which is preliminary data.</text>
</comment>
<dbReference type="CDD" id="cd17324">
    <property type="entry name" value="MFS_NepI_like"/>
    <property type="match status" value="1"/>
</dbReference>
<feature type="transmembrane region" description="Helical" evidence="6">
    <location>
        <begin position="113"/>
        <end position="135"/>
    </location>
</feature>
<organism evidence="8 9">
    <name type="scientific">Pseudoroseomonas ludipueritiae</name>
    <dbReference type="NCBI Taxonomy" id="198093"/>
    <lineage>
        <taxon>Bacteria</taxon>
        <taxon>Pseudomonadati</taxon>
        <taxon>Pseudomonadota</taxon>
        <taxon>Alphaproteobacteria</taxon>
        <taxon>Acetobacterales</taxon>
        <taxon>Acetobacteraceae</taxon>
        <taxon>Pseudoroseomonas</taxon>
    </lineage>
</organism>
<evidence type="ECO:0000259" key="7">
    <source>
        <dbReference type="PROSITE" id="PS50850"/>
    </source>
</evidence>
<dbReference type="Proteomes" id="UP000603940">
    <property type="component" value="Unassembled WGS sequence"/>
</dbReference>
<dbReference type="InterPro" id="IPR036259">
    <property type="entry name" value="MFS_trans_sf"/>
</dbReference>
<evidence type="ECO:0000256" key="3">
    <source>
        <dbReference type="ARBA" id="ARBA00022692"/>
    </source>
</evidence>
<name>A0ABR7RBN1_9PROT</name>
<evidence type="ECO:0000256" key="1">
    <source>
        <dbReference type="ARBA" id="ARBA00004651"/>
    </source>
</evidence>
<feature type="transmembrane region" description="Helical" evidence="6">
    <location>
        <begin position="56"/>
        <end position="76"/>
    </location>
</feature>
<comment type="subcellular location">
    <subcellularLocation>
        <location evidence="1">Cell membrane</location>
        <topology evidence="1">Multi-pass membrane protein</topology>
    </subcellularLocation>
</comment>
<reference evidence="8 9" key="1">
    <citation type="journal article" date="2009" name="Int. J. Syst. Evol. Microbiol.">
        <title>Transfer of Teichococcus ludipueritiae and Muricoccus roseus to the genus Roseomonas, as Roseomonas ludipueritiae comb. nov. and Roseomonas rosea comb. nov., respectively, and emended description of the genus Roseomonas.</title>
        <authorList>
            <person name="Sanchez-Porro C."/>
            <person name="Gallego V."/>
            <person name="Busse H.J."/>
            <person name="Kampfer P."/>
            <person name="Ventosa A."/>
        </authorList>
    </citation>
    <scope>NUCLEOTIDE SEQUENCE [LARGE SCALE GENOMIC DNA]</scope>
    <source>
        <strain evidence="8 9">DSM 14915</strain>
    </source>
</reference>
<keyword evidence="5 6" id="KW-0472">Membrane</keyword>
<dbReference type="PROSITE" id="PS50850">
    <property type="entry name" value="MFS"/>
    <property type="match status" value="1"/>
</dbReference>
<gene>
    <name evidence="8" type="ORF">IBL25_18030</name>
</gene>
<evidence type="ECO:0000313" key="9">
    <source>
        <dbReference type="Proteomes" id="UP000603940"/>
    </source>
</evidence>
<feature type="transmembrane region" description="Helical" evidence="6">
    <location>
        <begin position="313"/>
        <end position="330"/>
    </location>
</feature>
<feature type="domain" description="Major facilitator superfamily (MFS) profile" evidence="7">
    <location>
        <begin position="22"/>
        <end position="402"/>
    </location>
</feature>
<feature type="transmembrane region" description="Helical" evidence="6">
    <location>
        <begin position="228"/>
        <end position="247"/>
    </location>
</feature>
<dbReference type="InterPro" id="IPR011701">
    <property type="entry name" value="MFS"/>
</dbReference>
<feature type="transmembrane region" description="Helical" evidence="6">
    <location>
        <begin position="379"/>
        <end position="399"/>
    </location>
</feature>
<feature type="transmembrane region" description="Helical" evidence="6">
    <location>
        <begin position="259"/>
        <end position="276"/>
    </location>
</feature>
<proteinExistence type="predicted"/>
<feature type="transmembrane region" description="Helical" evidence="6">
    <location>
        <begin position="350"/>
        <end position="373"/>
    </location>
</feature>
<feature type="transmembrane region" description="Helical" evidence="6">
    <location>
        <begin position="174"/>
        <end position="196"/>
    </location>
</feature>
<dbReference type="EMBL" id="JACTUZ010000101">
    <property type="protein sequence ID" value="MBC9178845.1"/>
    <property type="molecule type" value="Genomic_DNA"/>
</dbReference>
<feature type="transmembrane region" description="Helical" evidence="6">
    <location>
        <begin position="147"/>
        <end position="168"/>
    </location>
</feature>
<evidence type="ECO:0000256" key="2">
    <source>
        <dbReference type="ARBA" id="ARBA00022475"/>
    </source>
</evidence>
<dbReference type="InterPro" id="IPR050189">
    <property type="entry name" value="MFS_Efflux_Transporters"/>
</dbReference>
<feature type="transmembrane region" description="Helical" evidence="6">
    <location>
        <begin position="288"/>
        <end position="307"/>
    </location>
</feature>
<evidence type="ECO:0000256" key="5">
    <source>
        <dbReference type="ARBA" id="ARBA00023136"/>
    </source>
</evidence>
<dbReference type="RefSeq" id="WP_187779914.1">
    <property type="nucleotide sequence ID" value="NZ_JACTUZ010000101.1"/>
</dbReference>
<keyword evidence="3 6" id="KW-0812">Transmembrane</keyword>
<dbReference type="PANTHER" id="PTHR43124">
    <property type="entry name" value="PURINE EFFLUX PUMP PBUE"/>
    <property type="match status" value="1"/>
</dbReference>
<evidence type="ECO:0000313" key="8">
    <source>
        <dbReference type="EMBL" id="MBC9178845.1"/>
    </source>
</evidence>
<dbReference type="Pfam" id="PF07690">
    <property type="entry name" value="MFS_1"/>
    <property type="match status" value="1"/>
</dbReference>
<dbReference type="SUPFAM" id="SSF103473">
    <property type="entry name" value="MFS general substrate transporter"/>
    <property type="match status" value="1"/>
</dbReference>
<keyword evidence="9" id="KW-1185">Reference proteome</keyword>
<evidence type="ECO:0000256" key="6">
    <source>
        <dbReference type="SAM" id="Phobius"/>
    </source>
</evidence>
<dbReference type="Gene3D" id="1.20.1250.20">
    <property type="entry name" value="MFS general substrate transporter like domains"/>
    <property type="match status" value="1"/>
</dbReference>
<feature type="transmembrane region" description="Helical" evidence="6">
    <location>
        <begin position="88"/>
        <end position="107"/>
    </location>
</feature>